<dbReference type="RefSeq" id="WP_183568103.1">
    <property type="nucleotide sequence ID" value="NZ_CBCSLB010000040.1"/>
</dbReference>
<gene>
    <name evidence="5" type="ORF">FHS16_004607</name>
</gene>
<evidence type="ECO:0000256" key="3">
    <source>
        <dbReference type="SAM" id="MobiDB-lite"/>
    </source>
</evidence>
<feature type="region of interest" description="Disordered" evidence="3">
    <location>
        <begin position="317"/>
        <end position="349"/>
    </location>
</feature>
<feature type="domain" description="AAA+ ATPase" evidence="4">
    <location>
        <begin position="151"/>
        <end position="304"/>
    </location>
</feature>
<sequence length="349" mass="38456">MLARVAHLLPLELKTLLERLPEPMQEQLEEIRIREGRPLEIGFRGQSRFMMNDGSLRQAADGAYKPSADTCRKLLERITNYSLYAMEEELKRGFITVSGGHRIGLAGRTILDGGSVRGIRDIGAFNIRVAREVIGASAHLMPKLIDRTRKTLHSTLILAPPQQGKTTLVRDIARSVSYGLWPTIEASGWQGRKVGIVDERSEIAACVRGIPTFDVGPRTDVMDACPKAEGMMMLVRSMSPEVLIIDEIGRPEDGEAIREASHAGISVVATAHAYDLRDARGRPVLLKLLEEGAFTYVVELKRTEQGVMHRVVPAEAISDSPASRETSAAPRSLPSAVHAWMGRRRADDP</sequence>
<dbReference type="NCBIfam" id="TIGR02858">
    <property type="entry name" value="spore_III_AA"/>
    <property type="match status" value="1"/>
</dbReference>
<dbReference type="PANTHER" id="PTHR20953">
    <property type="entry name" value="KINASE-RELATED"/>
    <property type="match status" value="1"/>
</dbReference>
<dbReference type="EMBL" id="JACHXW010000016">
    <property type="protein sequence ID" value="MBB3154525.1"/>
    <property type="molecule type" value="Genomic_DNA"/>
</dbReference>
<evidence type="ECO:0000259" key="4">
    <source>
        <dbReference type="SMART" id="SM00382"/>
    </source>
</evidence>
<dbReference type="InterPro" id="IPR027417">
    <property type="entry name" value="P-loop_NTPase"/>
</dbReference>
<keyword evidence="6" id="KW-1185">Reference proteome</keyword>
<dbReference type="PANTHER" id="PTHR20953:SF3">
    <property type="entry name" value="P-LOOP CONTAINING NUCLEOSIDE TRIPHOSPHATE HYDROLASES SUPERFAMILY PROTEIN"/>
    <property type="match status" value="1"/>
</dbReference>
<evidence type="ECO:0000313" key="6">
    <source>
        <dbReference type="Proteomes" id="UP000518605"/>
    </source>
</evidence>
<dbReference type="AlphaFoldDB" id="A0A7W5GC68"/>
<evidence type="ECO:0000256" key="1">
    <source>
        <dbReference type="ARBA" id="ARBA00022741"/>
    </source>
</evidence>
<dbReference type="InterPro" id="IPR014217">
    <property type="entry name" value="Spore_III_AA"/>
</dbReference>
<name>A0A7W5GC68_9BACL</name>
<accession>A0A7W5GC68</accession>
<proteinExistence type="predicted"/>
<dbReference type="Gene3D" id="3.40.50.300">
    <property type="entry name" value="P-loop containing nucleotide triphosphate hydrolases"/>
    <property type="match status" value="1"/>
</dbReference>
<dbReference type="InterPro" id="IPR003593">
    <property type="entry name" value="AAA+_ATPase"/>
</dbReference>
<reference evidence="5 6" key="1">
    <citation type="submission" date="2020-08" db="EMBL/GenBank/DDBJ databases">
        <title>Genomic Encyclopedia of Type Strains, Phase III (KMG-III): the genomes of soil and plant-associated and newly described type strains.</title>
        <authorList>
            <person name="Whitman W."/>
        </authorList>
    </citation>
    <scope>NUCLEOTIDE SEQUENCE [LARGE SCALE GENOMIC DNA]</scope>
    <source>
        <strain evidence="5 6">CECT 8234</strain>
    </source>
</reference>
<keyword evidence="2" id="KW-0067">ATP-binding</keyword>
<dbReference type="Proteomes" id="UP000518605">
    <property type="component" value="Unassembled WGS sequence"/>
</dbReference>
<evidence type="ECO:0000313" key="5">
    <source>
        <dbReference type="EMBL" id="MBB3154525.1"/>
    </source>
</evidence>
<protein>
    <submittedName>
        <fullName evidence="5">Stage III sporulation protein AA</fullName>
    </submittedName>
</protein>
<evidence type="ECO:0000256" key="2">
    <source>
        <dbReference type="ARBA" id="ARBA00022840"/>
    </source>
</evidence>
<organism evidence="5 6">
    <name type="scientific">Paenibacillus endophyticus</name>
    <dbReference type="NCBI Taxonomy" id="1294268"/>
    <lineage>
        <taxon>Bacteria</taxon>
        <taxon>Bacillati</taxon>
        <taxon>Bacillota</taxon>
        <taxon>Bacilli</taxon>
        <taxon>Bacillales</taxon>
        <taxon>Paenibacillaceae</taxon>
        <taxon>Paenibacillus</taxon>
    </lineage>
</organism>
<dbReference type="GO" id="GO:0005524">
    <property type="term" value="F:ATP binding"/>
    <property type="evidence" value="ECO:0007669"/>
    <property type="project" value="UniProtKB-KW"/>
</dbReference>
<comment type="caution">
    <text evidence="5">The sequence shown here is derived from an EMBL/GenBank/DDBJ whole genome shotgun (WGS) entry which is preliminary data.</text>
</comment>
<dbReference type="InterPro" id="IPR045735">
    <property type="entry name" value="Spore_III_AA_AAA+_ATPase"/>
</dbReference>
<dbReference type="SMART" id="SM00382">
    <property type="entry name" value="AAA"/>
    <property type="match status" value="1"/>
</dbReference>
<dbReference type="SUPFAM" id="SSF52540">
    <property type="entry name" value="P-loop containing nucleoside triphosphate hydrolases"/>
    <property type="match status" value="1"/>
</dbReference>
<dbReference type="Pfam" id="PF19568">
    <property type="entry name" value="Spore_III_AA"/>
    <property type="match status" value="1"/>
</dbReference>
<keyword evidence="1" id="KW-0547">Nucleotide-binding</keyword>